<dbReference type="InterPro" id="IPR001466">
    <property type="entry name" value="Beta-lactam-related"/>
</dbReference>
<dbReference type="SUPFAM" id="SSF56601">
    <property type="entry name" value="beta-lactamase/transpeptidase-like"/>
    <property type="match status" value="1"/>
</dbReference>
<dbReference type="Pfam" id="PF00144">
    <property type="entry name" value="Beta-lactamase"/>
    <property type="match status" value="1"/>
</dbReference>
<evidence type="ECO:0000313" key="2">
    <source>
        <dbReference type="EMBL" id="MDV7135279.1"/>
    </source>
</evidence>
<accession>A0ABU4EVL3</accession>
<dbReference type="InterPro" id="IPR050491">
    <property type="entry name" value="AmpC-like"/>
</dbReference>
<evidence type="ECO:0000259" key="1">
    <source>
        <dbReference type="Pfam" id="PF00144"/>
    </source>
</evidence>
<keyword evidence="3" id="KW-1185">Reference proteome</keyword>
<sequence length="398" mass="42975">MAVSLVAACSSSTESSDSSATSTVSADPAKAAQIAALVREAMDTQHLRAAIVRVTVDGEPVITEAFGESMTGVPATTDMQFRNGAIVEPYMVSVLLQLVDEKKASLDDPLSTWLPEVPNSDRVTLGQLATMTAGYHDYVLGNEEFDRLVMSDPFKNWTPEEQLSLAVNKPLLFEPGTNWSYSHTQYVLLGLALEKITGTPLQDAIRTRVLEPLGLNNTFADQTAVMEEPTLHAFSSERRGFLGLPPDTPFYEDSTFWDPSWTIARGAVETTNITDAEATARTLLAGETVPPDLYPLMVSTRMRGNAPVPGCVAVCTVMNERYTYGMGVVVSGDWYLQNPQLNGYGAVAAYLPEGKVSIAVVVTYEPEAFNSTGGYKNSADPIFREIGALMAPDNAPPT</sequence>
<proteinExistence type="predicted"/>
<dbReference type="Proteomes" id="UP001185792">
    <property type="component" value="Unassembled WGS sequence"/>
</dbReference>
<dbReference type="InterPro" id="IPR012338">
    <property type="entry name" value="Beta-lactam/transpept-like"/>
</dbReference>
<organism evidence="2 3">
    <name type="scientific">Williamsia marianensis</name>
    <dbReference type="NCBI Taxonomy" id="85044"/>
    <lineage>
        <taxon>Bacteria</taxon>
        <taxon>Bacillati</taxon>
        <taxon>Actinomycetota</taxon>
        <taxon>Actinomycetes</taxon>
        <taxon>Mycobacteriales</taxon>
        <taxon>Nocardiaceae</taxon>
        <taxon>Williamsia</taxon>
    </lineage>
</organism>
<feature type="domain" description="Beta-lactamase-related" evidence="1">
    <location>
        <begin position="35"/>
        <end position="368"/>
    </location>
</feature>
<reference evidence="2 3" key="1">
    <citation type="submission" date="2023-10" db="EMBL/GenBank/DDBJ databases">
        <title>Development of a sustainable strategy for remediation of hydrocarbon-contaminated territories based on the waste exchange concept.</title>
        <authorList>
            <person name="Krivoruchko A."/>
        </authorList>
    </citation>
    <scope>NUCLEOTIDE SEQUENCE [LARGE SCALE GENOMIC DNA]</scope>
    <source>
        <strain evidence="2 3">IEGM 1236</strain>
    </source>
</reference>
<dbReference type="PANTHER" id="PTHR46825">
    <property type="entry name" value="D-ALANYL-D-ALANINE-CARBOXYPEPTIDASE/ENDOPEPTIDASE AMPH"/>
    <property type="match status" value="1"/>
</dbReference>
<name>A0ABU4EVL3_WILMA</name>
<protein>
    <submittedName>
        <fullName evidence="2">Serine hydrolase domain-containing protein</fullName>
        <ecNumber evidence="2">3.1.1.103</ecNumber>
    </submittedName>
</protein>
<dbReference type="EMBL" id="JAWLUM010000002">
    <property type="protein sequence ID" value="MDV7135279.1"/>
    <property type="molecule type" value="Genomic_DNA"/>
</dbReference>
<evidence type="ECO:0000313" key="3">
    <source>
        <dbReference type="Proteomes" id="UP001185792"/>
    </source>
</evidence>
<keyword evidence="2" id="KW-0378">Hydrolase</keyword>
<dbReference type="Gene3D" id="3.40.710.10">
    <property type="entry name" value="DD-peptidase/beta-lactamase superfamily"/>
    <property type="match status" value="1"/>
</dbReference>
<dbReference type="PANTHER" id="PTHR46825:SF7">
    <property type="entry name" value="D-ALANYL-D-ALANINE CARBOXYPEPTIDASE"/>
    <property type="match status" value="1"/>
</dbReference>
<dbReference type="EC" id="3.1.1.103" evidence="2"/>
<dbReference type="GO" id="GO:0016787">
    <property type="term" value="F:hydrolase activity"/>
    <property type="evidence" value="ECO:0007669"/>
    <property type="project" value="UniProtKB-KW"/>
</dbReference>
<gene>
    <name evidence="2" type="ORF">R4198_16365</name>
</gene>
<comment type="caution">
    <text evidence="2">The sequence shown here is derived from an EMBL/GenBank/DDBJ whole genome shotgun (WGS) entry which is preliminary data.</text>
</comment>